<dbReference type="Proteomes" id="UP000470875">
    <property type="component" value="Unassembled WGS sequence"/>
</dbReference>
<gene>
    <name evidence="6" type="ORF">FYJ24_01775</name>
</gene>
<proteinExistence type="predicted"/>
<name>A0A6N7VRC0_9ACTO</name>
<reference evidence="6 7" key="1">
    <citation type="submission" date="2019-08" db="EMBL/GenBank/DDBJ databases">
        <title>In-depth cultivation of the pig gut microbiome towards novel bacterial diversity and tailored functional studies.</title>
        <authorList>
            <person name="Wylensek D."/>
            <person name="Hitch T.C.A."/>
            <person name="Clavel T."/>
        </authorList>
    </citation>
    <scope>NUCLEOTIDE SEQUENCE [LARGE SCALE GENOMIC DNA]</scope>
    <source>
        <strain evidence="6 7">WB03_NA08</strain>
    </source>
</reference>
<evidence type="ECO:0000259" key="5">
    <source>
        <dbReference type="SMART" id="SM00849"/>
    </source>
</evidence>
<feature type="domain" description="Metallo-beta-lactamase" evidence="5">
    <location>
        <begin position="13"/>
        <end position="194"/>
    </location>
</feature>
<dbReference type="Gene3D" id="3.60.15.10">
    <property type="entry name" value="Ribonuclease Z/Hydroxyacylglutathione hydrolase-like"/>
    <property type="match status" value="1"/>
</dbReference>
<protein>
    <submittedName>
        <fullName evidence="6">MBL fold metallo-hydrolase</fullName>
    </submittedName>
</protein>
<keyword evidence="2" id="KW-0479">Metal-binding</keyword>
<dbReference type="InterPro" id="IPR051453">
    <property type="entry name" value="MBL_Glyoxalase_II"/>
</dbReference>
<dbReference type="CDD" id="cd06262">
    <property type="entry name" value="metallo-hydrolase-like_MBL-fold"/>
    <property type="match status" value="1"/>
</dbReference>
<dbReference type="InterPro" id="IPR036866">
    <property type="entry name" value="RibonucZ/Hydroxyglut_hydro"/>
</dbReference>
<dbReference type="RefSeq" id="WP_154543033.1">
    <property type="nucleotide sequence ID" value="NZ_VULO01000002.1"/>
</dbReference>
<comment type="cofactor">
    <cofactor evidence="1">
        <name>Zn(2+)</name>
        <dbReference type="ChEBI" id="CHEBI:29105"/>
    </cofactor>
</comment>
<dbReference type="GO" id="GO:0016787">
    <property type="term" value="F:hydrolase activity"/>
    <property type="evidence" value="ECO:0007669"/>
    <property type="project" value="UniProtKB-KW"/>
</dbReference>
<organism evidence="6 7">
    <name type="scientific">Scrofimicrobium canadense</name>
    <dbReference type="NCBI Taxonomy" id="2652290"/>
    <lineage>
        <taxon>Bacteria</taxon>
        <taxon>Bacillati</taxon>
        <taxon>Actinomycetota</taxon>
        <taxon>Actinomycetes</taxon>
        <taxon>Actinomycetales</taxon>
        <taxon>Actinomycetaceae</taxon>
        <taxon>Scrofimicrobium</taxon>
    </lineage>
</organism>
<dbReference type="SUPFAM" id="SSF56281">
    <property type="entry name" value="Metallo-hydrolase/oxidoreductase"/>
    <property type="match status" value="1"/>
</dbReference>
<evidence type="ECO:0000256" key="4">
    <source>
        <dbReference type="ARBA" id="ARBA00022833"/>
    </source>
</evidence>
<keyword evidence="7" id="KW-1185">Reference proteome</keyword>
<dbReference type="PANTHER" id="PTHR46233:SF3">
    <property type="entry name" value="HYDROXYACYLGLUTATHIONE HYDROLASE GLOC"/>
    <property type="match status" value="1"/>
</dbReference>
<evidence type="ECO:0000256" key="2">
    <source>
        <dbReference type="ARBA" id="ARBA00022723"/>
    </source>
</evidence>
<keyword evidence="3 6" id="KW-0378">Hydrolase</keyword>
<evidence type="ECO:0000313" key="7">
    <source>
        <dbReference type="Proteomes" id="UP000470875"/>
    </source>
</evidence>
<evidence type="ECO:0000256" key="1">
    <source>
        <dbReference type="ARBA" id="ARBA00001947"/>
    </source>
</evidence>
<dbReference type="GO" id="GO:0046872">
    <property type="term" value="F:metal ion binding"/>
    <property type="evidence" value="ECO:0007669"/>
    <property type="project" value="UniProtKB-KW"/>
</dbReference>
<accession>A0A6N7VRC0</accession>
<keyword evidence="4" id="KW-0862">Zinc</keyword>
<evidence type="ECO:0000256" key="3">
    <source>
        <dbReference type="ARBA" id="ARBA00022801"/>
    </source>
</evidence>
<dbReference type="InterPro" id="IPR001279">
    <property type="entry name" value="Metallo-B-lactamas"/>
</dbReference>
<dbReference type="AlphaFoldDB" id="A0A6N7VRC0"/>
<evidence type="ECO:0000313" key="6">
    <source>
        <dbReference type="EMBL" id="MSS83510.1"/>
    </source>
</evidence>
<sequence>MIEIERVPTALFDANCYIVSAPDSDSILVVDPGVGAKEAVAATGRKVGAVLLTHGHPDHTWDAHAVSHMGGEAPVFMPSPDRYWLDDPVGLLGFGTFGQWDRPTVVDAPLGDWEVLPGLFVRMVPAPGHSPGSALFLVGGKTNQGDAVAFSADVIFEGSVGRTDLPGGDEEEMKASLRLLADALDPKTVLLPGHGGKTTWVHELNHNHFVAEARKQ</sequence>
<comment type="caution">
    <text evidence="6">The sequence shown here is derived from an EMBL/GenBank/DDBJ whole genome shotgun (WGS) entry which is preliminary data.</text>
</comment>
<dbReference type="Pfam" id="PF00753">
    <property type="entry name" value="Lactamase_B"/>
    <property type="match status" value="1"/>
</dbReference>
<dbReference type="SMART" id="SM00849">
    <property type="entry name" value="Lactamase_B"/>
    <property type="match status" value="1"/>
</dbReference>
<dbReference type="EMBL" id="VULO01000002">
    <property type="protein sequence ID" value="MSS83510.1"/>
    <property type="molecule type" value="Genomic_DNA"/>
</dbReference>
<dbReference type="PANTHER" id="PTHR46233">
    <property type="entry name" value="HYDROXYACYLGLUTATHIONE HYDROLASE GLOC"/>
    <property type="match status" value="1"/>
</dbReference>